<reference evidence="2 3" key="1">
    <citation type="submission" date="2020-08" db="EMBL/GenBank/DDBJ databases">
        <title>Sequencing the genomes of 1000 actinobacteria strains.</title>
        <authorList>
            <person name="Klenk H.-P."/>
        </authorList>
    </citation>
    <scope>NUCLEOTIDE SEQUENCE [LARGE SCALE GENOMIC DNA]</scope>
    <source>
        <strain evidence="2 3">DSM 45518</strain>
    </source>
</reference>
<evidence type="ECO:0000259" key="1">
    <source>
        <dbReference type="Pfam" id="PF01890"/>
    </source>
</evidence>
<dbReference type="PANTHER" id="PTHR37477:SF1">
    <property type="entry name" value="COBALT-PRECORRIN-5A HYDROLASE"/>
    <property type="match status" value="1"/>
</dbReference>
<dbReference type="SUPFAM" id="SSF159664">
    <property type="entry name" value="CobE/GbiG C-terminal domain-like"/>
    <property type="match status" value="1"/>
</dbReference>
<keyword evidence="3" id="KW-1185">Reference proteome</keyword>
<dbReference type="RefSeq" id="WP_184949679.1">
    <property type="nucleotide sequence ID" value="NZ_BOMC01000012.1"/>
</dbReference>
<comment type="caution">
    <text evidence="2">The sequence shown here is derived from an EMBL/GenBank/DDBJ whole genome shotgun (WGS) entry which is preliminary data.</text>
</comment>
<dbReference type="Pfam" id="PF01890">
    <property type="entry name" value="CbiG_C"/>
    <property type="match status" value="1"/>
</dbReference>
<gene>
    <name evidence="2" type="ORF">BKA14_000906</name>
</gene>
<dbReference type="Gene3D" id="3.30.420.180">
    <property type="entry name" value="CobE/GbiG C-terminal domain"/>
    <property type="match status" value="1"/>
</dbReference>
<dbReference type="InterPro" id="IPR036518">
    <property type="entry name" value="CobE/GbiG_C_sf"/>
</dbReference>
<dbReference type="GO" id="GO:0009236">
    <property type="term" value="P:cobalamin biosynthetic process"/>
    <property type="evidence" value="ECO:0007669"/>
    <property type="project" value="InterPro"/>
</dbReference>
<name>A0A7W7FY88_9ACTN</name>
<dbReference type="GO" id="GO:0043779">
    <property type="term" value="F:cobalt-precorrin-5A acetaldehyde-lyase activity"/>
    <property type="evidence" value="ECO:0007669"/>
    <property type="project" value="UniProtKB-EC"/>
</dbReference>
<dbReference type="Proteomes" id="UP000542742">
    <property type="component" value="Unassembled WGS sequence"/>
</dbReference>
<dbReference type="EMBL" id="JACHMF010000001">
    <property type="protein sequence ID" value="MBB4690758.1"/>
    <property type="molecule type" value="Genomic_DNA"/>
</dbReference>
<dbReference type="InterPro" id="IPR002750">
    <property type="entry name" value="CobE/GbiG_C"/>
</dbReference>
<evidence type="ECO:0000313" key="3">
    <source>
        <dbReference type="Proteomes" id="UP000542742"/>
    </source>
</evidence>
<sequence>MTAAVGVGARGSATADDLRAAVGAALVAAGLTPSDVTVLATLDRRGADAPVRALASRHGWRLVLFTAAELSTRRVPTPSSAVAAAVGTPSVAEAAALCATGPDGLLVLPKQVSPAVTVAIAATPAAVRPSRAGR</sequence>
<accession>A0A7W7FY88</accession>
<organism evidence="2 3">
    <name type="scientific">Paractinoplanes abujensis</name>
    <dbReference type="NCBI Taxonomy" id="882441"/>
    <lineage>
        <taxon>Bacteria</taxon>
        <taxon>Bacillati</taxon>
        <taxon>Actinomycetota</taxon>
        <taxon>Actinomycetes</taxon>
        <taxon>Micromonosporales</taxon>
        <taxon>Micromonosporaceae</taxon>
        <taxon>Paractinoplanes</taxon>
    </lineage>
</organism>
<evidence type="ECO:0000313" key="2">
    <source>
        <dbReference type="EMBL" id="MBB4690758.1"/>
    </source>
</evidence>
<keyword evidence="2" id="KW-0378">Hydrolase</keyword>
<feature type="domain" description="CobE/GbiG C-terminal" evidence="1">
    <location>
        <begin position="4"/>
        <end position="121"/>
    </location>
</feature>
<proteinExistence type="predicted"/>
<dbReference type="PANTHER" id="PTHR37477">
    <property type="entry name" value="COBALT-PRECORRIN-5A HYDROLASE"/>
    <property type="match status" value="1"/>
</dbReference>
<dbReference type="EC" id="3.7.1.12" evidence="2"/>
<dbReference type="AlphaFoldDB" id="A0A7W7FY88"/>
<protein>
    <submittedName>
        <fullName evidence="2">Cobalt-precorrin 5A hydrolase</fullName>
        <ecNumber evidence="2">3.7.1.12</ecNumber>
    </submittedName>
</protein>
<dbReference type="InterPro" id="IPR052553">
    <property type="entry name" value="CbiG_hydrolase"/>
</dbReference>